<evidence type="ECO:0000259" key="3">
    <source>
        <dbReference type="PROSITE" id="PS51718"/>
    </source>
</evidence>
<feature type="domain" description="Dynamin-type G" evidence="3">
    <location>
        <begin position="212"/>
        <end position="507"/>
    </location>
</feature>
<sequence>MRRQRAFHLIVGATITLGIGDGVIVAVVAESRGSSSSSSLSSSSLGGGGGRRPTSRSPSFARGGRLPASLSTPTSSSRDGLRSASGAIGGRGTGLSPSSRRRGSRSEDVPDLDDLDFNINGDDDAPARDSADDVGIDRMLEDFEYEMGGMMEDDDFDLEDRLLDGGTAGEEGYPFEGKDDDSDGEYGQGSEKGALYDAYNLLHSLAQDFQKPFDAPAVVVVGHQSSGKSALIEALMGFQFNQVGGGTKTRRPIALRMQYNPRCAHPRCFLQGDDGIERPKSLSEIQNYIEAENRRLERDPVRSFDAREINVRMEYKYCPNMILIDTPGLISAPRLHRDGSTGGAANPQQRALLAAAREAERLVVSKMRCPDYIILCVEDTMDWKHGVTREVVQKADPDLSRTVIVNTKLDTKLPQFGTPNDVADFISASIIDRLSPHKLGGPFYTSVPSGRVRRFETATTTTGKRKSGDDDFDEYSYEDDDEFVAACAEKEDADRELVWNRVKRAGGGVSKGKSPDGGGNLNNPKAMLPKVGISRLRGFLERRVDECYRRNVAKIVPLLKAEYIAAERRLKACERELEAISLERLKDGADAFCDDFCKALKDSIQGSIIAPASSYGETLEQENQAAGSFAEVQGCPMSVSDRTWNHLLQSEVGNTQHKLYGGSQYHRVLREFNLATRCLRLPTITEDEIANAAGIGETHDGVNFLRAACVIALEKAQISFDPLLESLRLRISHIMGRLCPISEYMIRQKAERKSASYRYMRDGSDVRNAFSTDITHNPQFRQLVRTLFDEFVQKCSDKTMTRCRDDLTSMTRFVTWDLQERGGGALRRALPDQQDIVSVYQVAVEASKRSQPKQVEDSKGRKSGVVSTREDSTSALTPIEDVEDNRERDYANLVQLMEEALCTRDSNRTNLVVGGLVQHIVQQWREAFCKSAITKFNCYFMLPFVDDFHRYLRAELHKVSEGEGNELSEIFDLAAARNALQQQVNDLRNECAANRKLQDKFHMVAKMMQREQERSIQKEGFSGQ</sequence>
<feature type="region of interest" description="Disordered" evidence="2">
    <location>
        <begin position="850"/>
        <end position="875"/>
    </location>
</feature>
<evidence type="ECO:0000256" key="2">
    <source>
        <dbReference type="SAM" id="MobiDB-lite"/>
    </source>
</evidence>
<proteinExistence type="predicted"/>
<evidence type="ECO:0000313" key="4">
    <source>
        <dbReference type="EMBL" id="KAL3807373.1"/>
    </source>
</evidence>
<dbReference type="InterPro" id="IPR030381">
    <property type="entry name" value="G_DYNAMIN_dom"/>
</dbReference>
<evidence type="ECO:0000256" key="1">
    <source>
        <dbReference type="SAM" id="Coils"/>
    </source>
</evidence>
<dbReference type="SUPFAM" id="SSF52540">
    <property type="entry name" value="P-loop containing nucleoside triphosphate hydrolases"/>
    <property type="match status" value="1"/>
</dbReference>
<dbReference type="PROSITE" id="PS51718">
    <property type="entry name" value="G_DYNAMIN_2"/>
    <property type="match status" value="1"/>
</dbReference>
<dbReference type="InterPro" id="IPR027417">
    <property type="entry name" value="P-loop_NTPase"/>
</dbReference>
<dbReference type="PANTHER" id="PTHR11566">
    <property type="entry name" value="DYNAMIN"/>
    <property type="match status" value="1"/>
</dbReference>
<organism evidence="4 5">
    <name type="scientific">Cyclostephanos tholiformis</name>
    <dbReference type="NCBI Taxonomy" id="382380"/>
    <lineage>
        <taxon>Eukaryota</taxon>
        <taxon>Sar</taxon>
        <taxon>Stramenopiles</taxon>
        <taxon>Ochrophyta</taxon>
        <taxon>Bacillariophyta</taxon>
        <taxon>Coscinodiscophyceae</taxon>
        <taxon>Thalassiosirophycidae</taxon>
        <taxon>Stephanodiscales</taxon>
        <taxon>Stephanodiscaceae</taxon>
        <taxon>Cyclostephanos</taxon>
    </lineage>
</organism>
<dbReference type="AlphaFoldDB" id="A0ABD3R3V3"/>
<feature type="region of interest" description="Disordered" evidence="2">
    <location>
        <begin position="34"/>
        <end position="135"/>
    </location>
</feature>
<dbReference type="InterPro" id="IPR045063">
    <property type="entry name" value="Dynamin_N"/>
</dbReference>
<dbReference type="InterPro" id="IPR022812">
    <property type="entry name" value="Dynamin"/>
</dbReference>
<dbReference type="SMART" id="SM00053">
    <property type="entry name" value="DYNc"/>
    <property type="match status" value="1"/>
</dbReference>
<evidence type="ECO:0000313" key="5">
    <source>
        <dbReference type="Proteomes" id="UP001530377"/>
    </source>
</evidence>
<feature type="compositionally biased region" description="Low complexity" evidence="2">
    <location>
        <begin position="34"/>
        <end position="44"/>
    </location>
</feature>
<reference evidence="4 5" key="1">
    <citation type="submission" date="2024-10" db="EMBL/GenBank/DDBJ databases">
        <title>Updated reference genomes for cyclostephanoid diatoms.</title>
        <authorList>
            <person name="Roberts W.R."/>
            <person name="Alverson A.J."/>
        </authorList>
    </citation>
    <scope>NUCLEOTIDE SEQUENCE [LARGE SCALE GENOMIC DNA]</scope>
    <source>
        <strain evidence="4 5">AJA228-03</strain>
    </source>
</reference>
<dbReference type="PANTHER" id="PTHR11566:SF78">
    <property type="entry name" value="DYNAMIN-LIKE PROTEIN ARC5"/>
    <property type="match status" value="1"/>
</dbReference>
<dbReference type="EMBL" id="JALLPB020000635">
    <property type="protein sequence ID" value="KAL3807373.1"/>
    <property type="molecule type" value="Genomic_DNA"/>
</dbReference>
<dbReference type="PRINTS" id="PR00195">
    <property type="entry name" value="DYNAMIN"/>
</dbReference>
<comment type="caution">
    <text evidence="4">The sequence shown here is derived from an EMBL/GenBank/DDBJ whole genome shotgun (WGS) entry which is preliminary data.</text>
</comment>
<dbReference type="Gene3D" id="3.40.50.300">
    <property type="entry name" value="P-loop containing nucleotide triphosphate hydrolases"/>
    <property type="match status" value="1"/>
</dbReference>
<gene>
    <name evidence="4" type="ORF">ACHAXA_009825</name>
</gene>
<name>A0ABD3R3V3_9STRA</name>
<dbReference type="Pfam" id="PF00350">
    <property type="entry name" value="Dynamin_N"/>
    <property type="match status" value="1"/>
</dbReference>
<dbReference type="InterPro" id="IPR001401">
    <property type="entry name" value="Dynamin_GTPase"/>
</dbReference>
<feature type="coiled-coil region" evidence="1">
    <location>
        <begin position="556"/>
        <end position="583"/>
    </location>
</feature>
<feature type="compositionally biased region" description="Basic and acidic residues" evidence="2">
    <location>
        <begin position="125"/>
        <end position="135"/>
    </location>
</feature>
<feature type="coiled-coil region" evidence="1">
    <location>
        <begin position="970"/>
        <end position="997"/>
    </location>
</feature>
<feature type="compositionally biased region" description="Acidic residues" evidence="2">
    <location>
        <begin position="109"/>
        <end position="124"/>
    </location>
</feature>
<keyword evidence="5" id="KW-1185">Reference proteome</keyword>
<accession>A0ABD3R3V3</accession>
<feature type="region of interest" description="Disordered" evidence="2">
    <location>
        <begin position="164"/>
        <end position="190"/>
    </location>
</feature>
<protein>
    <recommendedName>
        <fullName evidence="3">Dynamin-type G domain-containing protein</fullName>
    </recommendedName>
</protein>
<feature type="compositionally biased region" description="Low complexity" evidence="2">
    <location>
        <begin position="55"/>
        <end position="78"/>
    </location>
</feature>
<keyword evidence="1" id="KW-0175">Coiled coil</keyword>
<dbReference type="Proteomes" id="UP001530377">
    <property type="component" value="Unassembled WGS sequence"/>
</dbReference>